<evidence type="ECO:0000313" key="1">
    <source>
        <dbReference type="EMBL" id="RBQ23701.1"/>
    </source>
</evidence>
<dbReference type="AlphaFoldDB" id="A0A366MBU0"/>
<keyword evidence="2" id="KW-1185">Reference proteome</keyword>
<dbReference type="InterPro" id="IPR012032">
    <property type="entry name" value="UCP006598"/>
</dbReference>
<accession>A0A366MBU0</accession>
<dbReference type="Proteomes" id="UP000253099">
    <property type="component" value="Unassembled WGS sequence"/>
</dbReference>
<evidence type="ECO:0008006" key="3">
    <source>
        <dbReference type="Google" id="ProtNLM"/>
    </source>
</evidence>
<dbReference type="Pfam" id="PF09890">
    <property type="entry name" value="DUF2117"/>
    <property type="match status" value="1"/>
</dbReference>
<evidence type="ECO:0000313" key="2">
    <source>
        <dbReference type="Proteomes" id="UP000253099"/>
    </source>
</evidence>
<comment type="caution">
    <text evidence="1">The sequence shown here is derived from an EMBL/GenBank/DDBJ whole genome shotgun (WGS) entry which is preliminary data.</text>
</comment>
<dbReference type="EMBL" id="NIZT01000020">
    <property type="protein sequence ID" value="RBQ23701.1"/>
    <property type="molecule type" value="Genomic_DNA"/>
</dbReference>
<proteinExistence type="predicted"/>
<gene>
    <name evidence="1" type="ORF">ALNOE001_07660</name>
</gene>
<organism evidence="1 2">
    <name type="scientific">Candidatus Methanobinarius endosymbioticus</name>
    <dbReference type="NCBI Taxonomy" id="2006182"/>
    <lineage>
        <taxon>Archaea</taxon>
        <taxon>Methanobacteriati</taxon>
        <taxon>Methanobacteriota</taxon>
        <taxon>Methanomada group</taxon>
        <taxon>Methanobacteria</taxon>
        <taxon>Methanobacteriales</taxon>
        <taxon>Methanobacteriaceae</taxon>
        <taxon>Candidatus Methanobinarius</taxon>
    </lineage>
</organism>
<reference evidence="1 2" key="1">
    <citation type="submission" date="2018-06" db="EMBL/GenBank/DDBJ databases">
        <title>Genomic insight into two independent archaeal endosymbiosis events.</title>
        <authorList>
            <person name="Lind A.E."/>
            <person name="Lewis W.H."/>
            <person name="Spang A."/>
            <person name="Guy L."/>
            <person name="Embley M.T."/>
            <person name="Ettema T.J.G."/>
        </authorList>
    </citation>
    <scope>NUCLEOTIDE SEQUENCE [LARGE SCALE GENOMIC DNA]</scope>
    <source>
        <strain evidence="1">NOE</strain>
    </source>
</reference>
<dbReference type="Gene3D" id="3.40.50.10330">
    <property type="entry name" value="Probable inorganic polyphosphate/atp-NAD kinase, domain 1"/>
    <property type="match status" value="1"/>
</dbReference>
<sequence length="448" mass="50094">MKIGIVVHGPNIIDSGHALKIINFLENFGEVSCILGGTMGRTAVIDAYLENKIDISTKRLPSESLSSFVNKGMDVIFLLNYGKSSITGHTFGYKVINNALSNLNKNNQDNKNISIIQIERPGEDDGSIISWNGKELDLSKKLSKFLNLSILNSKSIKNKYIERESNGLKLEYNKDKKITDKNLSESKDSKVRYIHGVSPNENIFVNGVVIGKSNSEFLSLISKNGKIVDIIGGIIKPHGLEKLGNIDIDKVVVKTGLLRRSKPKPRIINNGSEKNLEEHNVNEDKKNINLNNNLKNNTLKIAFIDHAAEDIYNLKDCDLAITVGDDTTLIASDILYRFNIPIIGITDGDLDKVLESGYITENSSIIELKSGFDDIVGKSIFKEIFKSKDCINLDIAIDMDLNNHNDNNKVLQMNIEYLNKLKNEKIEDFKNEVLKIVNNITSQYIIKE</sequence>
<name>A0A366MBU0_9EURY</name>
<dbReference type="InterPro" id="IPR017438">
    <property type="entry name" value="ATP-NAD_kinase_N"/>
</dbReference>
<protein>
    <recommendedName>
        <fullName evidence="3">DUF2117 domain-containing protein</fullName>
    </recommendedName>
</protein>